<dbReference type="InterPro" id="IPR036150">
    <property type="entry name" value="Cyt_b/b6_C_sf"/>
</dbReference>
<evidence type="ECO:0000256" key="1">
    <source>
        <dbReference type="SAM" id="Phobius"/>
    </source>
</evidence>
<accession>Q1JVM7</accession>
<sequence>MKNYVKSDPTFFRLIKGAMAATILATVVFAALFPAPLLEPADVSRVPNPSRAAWFLIWMQEVVSYSKYAIYAVVFLGGLFCMLPWMPGVTSSKRACWWPRDQRWVNWVTVLSFIVIVLLTVVAFYFRGENWSFVLPF</sequence>
<organism evidence="2 3">
    <name type="scientific">Desulfuromonas acetoxidans (strain DSM 684 / 11070)</name>
    <dbReference type="NCBI Taxonomy" id="281689"/>
    <lineage>
        <taxon>Bacteria</taxon>
        <taxon>Pseudomonadati</taxon>
        <taxon>Thermodesulfobacteriota</taxon>
        <taxon>Desulfuromonadia</taxon>
        <taxon>Desulfuromonadales</taxon>
        <taxon>Desulfuromonadaceae</taxon>
        <taxon>Desulfuromonas</taxon>
    </lineage>
</organism>
<dbReference type="AlphaFoldDB" id="Q1JVM7"/>
<comment type="caution">
    <text evidence="2">The sequence shown here is derived from an EMBL/GenBank/DDBJ whole genome shotgun (WGS) entry which is preliminary data.</text>
</comment>
<dbReference type="SUPFAM" id="SSF81648">
    <property type="entry name" value="a domain/subunit of cytochrome bc1 complex (Ubiquinol-cytochrome c reductase)"/>
    <property type="match status" value="1"/>
</dbReference>
<dbReference type="EMBL" id="AAEW02000035">
    <property type="protein sequence ID" value="EAT14294.1"/>
    <property type="molecule type" value="Genomic_DNA"/>
</dbReference>
<keyword evidence="1" id="KW-1133">Transmembrane helix</keyword>
<evidence type="ECO:0000313" key="3">
    <source>
        <dbReference type="Proteomes" id="UP000005695"/>
    </source>
</evidence>
<protein>
    <recommendedName>
        <fullName evidence="4">Cytochrome B6</fullName>
    </recommendedName>
</protein>
<reference evidence="2" key="2">
    <citation type="submission" date="2006-05" db="EMBL/GenBank/DDBJ databases">
        <title>Sequencing of the draft genome and assembly of Desulfuromonas acetoxidans DSM 684.</title>
        <authorList>
            <consortium name="US DOE Joint Genome Institute (JGI-PGF)"/>
            <person name="Copeland A."/>
            <person name="Lucas S."/>
            <person name="Lapidus A."/>
            <person name="Barry K."/>
            <person name="Detter J.C."/>
            <person name="Glavina del Rio T."/>
            <person name="Hammon N."/>
            <person name="Israni S."/>
            <person name="Dalin E."/>
            <person name="Tice H."/>
            <person name="Bruce D."/>
            <person name="Pitluck S."/>
            <person name="Richardson P."/>
        </authorList>
    </citation>
    <scope>NUCLEOTIDE SEQUENCE [LARGE SCALE GENOMIC DNA]</scope>
    <source>
        <strain evidence="2">DSM 684</strain>
    </source>
</reference>
<keyword evidence="1" id="KW-0472">Membrane</keyword>
<name>Q1JVM7_DESA6</name>
<reference evidence="2" key="1">
    <citation type="submission" date="2006-05" db="EMBL/GenBank/DDBJ databases">
        <title>Annotation of the draft genome assembly of Desulfuromonas acetoxidans DSM 684.</title>
        <authorList>
            <consortium name="US DOE Joint Genome Institute (JGI-ORNL)"/>
            <person name="Larimer F."/>
            <person name="Land M."/>
            <person name="Hauser L."/>
        </authorList>
    </citation>
    <scope>NUCLEOTIDE SEQUENCE [LARGE SCALE GENOMIC DNA]</scope>
    <source>
        <strain evidence="2">DSM 684</strain>
    </source>
</reference>
<keyword evidence="3" id="KW-1185">Reference proteome</keyword>
<dbReference type="Proteomes" id="UP000005695">
    <property type="component" value="Unassembled WGS sequence"/>
</dbReference>
<dbReference type="GO" id="GO:0009055">
    <property type="term" value="F:electron transfer activity"/>
    <property type="evidence" value="ECO:0007669"/>
    <property type="project" value="InterPro"/>
</dbReference>
<dbReference type="NCBIfam" id="NF040970">
    <property type="entry name" value="memb_ExtQ"/>
    <property type="match status" value="1"/>
</dbReference>
<dbReference type="GO" id="GO:0016491">
    <property type="term" value="F:oxidoreductase activity"/>
    <property type="evidence" value="ECO:0007669"/>
    <property type="project" value="InterPro"/>
</dbReference>
<gene>
    <name evidence="2" type="ORF">Dace_0155</name>
</gene>
<keyword evidence="1" id="KW-0812">Transmembrane</keyword>
<dbReference type="Gene3D" id="1.20.810.10">
    <property type="entry name" value="Cytochrome Bc1 Complex, Chain C"/>
    <property type="match status" value="1"/>
</dbReference>
<dbReference type="InterPro" id="IPR027387">
    <property type="entry name" value="Cytb/b6-like_sf"/>
</dbReference>
<dbReference type="GO" id="GO:0016020">
    <property type="term" value="C:membrane"/>
    <property type="evidence" value="ECO:0007669"/>
    <property type="project" value="InterPro"/>
</dbReference>
<dbReference type="RefSeq" id="WP_006003072.1">
    <property type="nucleotide sequence ID" value="NZ_AAEW02000035.1"/>
</dbReference>
<feature type="transmembrane region" description="Helical" evidence="1">
    <location>
        <begin position="64"/>
        <end position="83"/>
    </location>
</feature>
<proteinExistence type="predicted"/>
<dbReference type="OrthoDB" id="5398501at2"/>
<evidence type="ECO:0000313" key="2">
    <source>
        <dbReference type="EMBL" id="EAT14294.1"/>
    </source>
</evidence>
<feature type="transmembrane region" description="Helical" evidence="1">
    <location>
        <begin position="104"/>
        <end position="126"/>
    </location>
</feature>
<evidence type="ECO:0008006" key="4">
    <source>
        <dbReference type="Google" id="ProtNLM"/>
    </source>
</evidence>